<evidence type="ECO:0000256" key="1">
    <source>
        <dbReference type="ARBA" id="ARBA00009477"/>
    </source>
</evidence>
<evidence type="ECO:0000259" key="5">
    <source>
        <dbReference type="Pfam" id="PF25967"/>
    </source>
</evidence>
<accession>A0ABD4JJJ3</accession>
<dbReference type="Gene3D" id="2.40.50.100">
    <property type="match status" value="1"/>
</dbReference>
<comment type="caution">
    <text evidence="6">The sequence shown here is derived from an EMBL/GenBank/DDBJ whole genome shotgun (WGS) entry which is preliminary data.</text>
</comment>
<feature type="coiled-coil region" evidence="2">
    <location>
        <begin position="89"/>
        <end position="182"/>
    </location>
</feature>
<evidence type="ECO:0000256" key="2">
    <source>
        <dbReference type="SAM" id="Coils"/>
    </source>
</evidence>
<dbReference type="Gene3D" id="2.40.30.170">
    <property type="match status" value="1"/>
</dbReference>
<dbReference type="PROSITE" id="PS51257">
    <property type="entry name" value="PROKAR_LIPOPROTEIN"/>
    <property type="match status" value="1"/>
</dbReference>
<dbReference type="Gene3D" id="1.10.287.470">
    <property type="entry name" value="Helix hairpin bin"/>
    <property type="match status" value="1"/>
</dbReference>
<feature type="domain" description="CusB-like beta-barrel" evidence="4">
    <location>
        <begin position="218"/>
        <end position="273"/>
    </location>
</feature>
<dbReference type="Pfam" id="PF25967">
    <property type="entry name" value="RND-MFP_C"/>
    <property type="match status" value="1"/>
</dbReference>
<dbReference type="SUPFAM" id="SSF111369">
    <property type="entry name" value="HlyD-like secretion proteins"/>
    <property type="match status" value="1"/>
</dbReference>
<dbReference type="Pfam" id="PF25954">
    <property type="entry name" value="Beta-barrel_RND_2"/>
    <property type="match status" value="1"/>
</dbReference>
<comment type="similarity">
    <text evidence="1">Belongs to the membrane fusion protein (MFP) (TC 8.A.1) family.</text>
</comment>
<keyword evidence="2" id="KW-0175">Coiled coil</keyword>
<protein>
    <submittedName>
        <fullName evidence="6">Efflux RND transporter periplasmic adaptor subunit</fullName>
    </submittedName>
</protein>
<dbReference type="Proteomes" id="UP001318760">
    <property type="component" value="Unassembled WGS sequence"/>
</dbReference>
<dbReference type="PANTHER" id="PTHR30469:SF15">
    <property type="entry name" value="HLYD FAMILY OF SECRETION PROTEINS"/>
    <property type="match status" value="1"/>
</dbReference>
<organism evidence="6 7">
    <name type="scientific">Campylobacter californiensis</name>
    <dbReference type="NCBI Taxonomy" id="1032243"/>
    <lineage>
        <taxon>Bacteria</taxon>
        <taxon>Pseudomonadati</taxon>
        <taxon>Campylobacterota</taxon>
        <taxon>Epsilonproteobacteria</taxon>
        <taxon>Campylobacterales</taxon>
        <taxon>Campylobacteraceae</taxon>
        <taxon>Campylobacter</taxon>
    </lineage>
</organism>
<dbReference type="InterPro" id="IPR058624">
    <property type="entry name" value="MdtA-like_HH"/>
</dbReference>
<dbReference type="AlphaFoldDB" id="A0ABD4JJJ3"/>
<dbReference type="Gene3D" id="2.40.420.20">
    <property type="match status" value="1"/>
</dbReference>
<proteinExistence type="inferred from homology"/>
<dbReference type="Pfam" id="PF25876">
    <property type="entry name" value="HH_MFP_RND"/>
    <property type="match status" value="1"/>
</dbReference>
<dbReference type="PANTHER" id="PTHR30469">
    <property type="entry name" value="MULTIDRUG RESISTANCE PROTEIN MDTA"/>
    <property type="match status" value="1"/>
</dbReference>
<evidence type="ECO:0000313" key="6">
    <source>
        <dbReference type="EMBL" id="MBE2986681.1"/>
    </source>
</evidence>
<gene>
    <name evidence="6" type="ORF">CCAL12919_05975</name>
</gene>
<evidence type="ECO:0000259" key="4">
    <source>
        <dbReference type="Pfam" id="PF25954"/>
    </source>
</evidence>
<dbReference type="EMBL" id="JADBHS010000010">
    <property type="protein sequence ID" value="MBE2986681.1"/>
    <property type="molecule type" value="Genomic_DNA"/>
</dbReference>
<name>A0ABD4JJJ3_9BACT</name>
<feature type="domain" description="Multidrug resistance protein MdtA-like C-terminal permuted SH3" evidence="5">
    <location>
        <begin position="297"/>
        <end position="348"/>
    </location>
</feature>
<dbReference type="InterPro" id="IPR006143">
    <property type="entry name" value="RND_pump_MFP"/>
</dbReference>
<evidence type="ECO:0000313" key="7">
    <source>
        <dbReference type="Proteomes" id="UP001318760"/>
    </source>
</evidence>
<dbReference type="RefSeq" id="WP_336613606.1">
    <property type="nucleotide sequence ID" value="NZ_JADBHS010000010.1"/>
</dbReference>
<sequence>MRNLITFLTLFLAGCSIDKAENTEQPLAKINVVKAKSVEFTKSLRLYGTFKARDDVAVASSLQGMQILSVEVEAGENVKVGQILAYLENVGARSELEQNKANLKRLEAELTAQEATLKEALSTFERYKILQKNSALSKQDYEAQEAKVATTRANIKSAKAQIDQTKAAIENSAHQLNKTELKAPVSGLITKKSAVAGALVNSDALFNIAKDSILELEVEADTNEITLLKPNQKALINLTNSQLTFDGKIRLIYPELDPATRLGKVRVKLTSKQNATLGSYASAVINLPARSLKFALPLSAVSFETNGTKRVSVLDENNKVYKKEIKTGEEQRGLVEITNGINADDVVVFRASAFIDEGDTVEPNLIEFKE</sequence>
<dbReference type="InterPro" id="IPR058792">
    <property type="entry name" value="Beta-barrel_RND_2"/>
</dbReference>
<dbReference type="NCBIfam" id="TIGR01730">
    <property type="entry name" value="RND_mfp"/>
    <property type="match status" value="1"/>
</dbReference>
<reference evidence="6 7" key="1">
    <citation type="submission" date="2020-10" db="EMBL/GenBank/DDBJ databases">
        <title>Campylobacter californiensis sp. nov. isolated from cattle and feral swine in California.</title>
        <authorList>
            <person name="Miller W.G."/>
        </authorList>
    </citation>
    <scope>NUCLEOTIDE SEQUENCE [LARGE SCALE GENOMIC DNA]</scope>
    <source>
        <strain evidence="6 7">RM12919</strain>
    </source>
</reference>
<evidence type="ECO:0000259" key="3">
    <source>
        <dbReference type="Pfam" id="PF25876"/>
    </source>
</evidence>
<feature type="domain" description="Multidrug resistance protein MdtA-like alpha-helical hairpin" evidence="3">
    <location>
        <begin position="103"/>
        <end position="167"/>
    </location>
</feature>
<dbReference type="InterPro" id="IPR058627">
    <property type="entry name" value="MdtA-like_C"/>
</dbReference>